<name>A0A1W0WE46_HYPEX</name>
<reference evidence="3" key="1">
    <citation type="submission" date="2017-01" db="EMBL/GenBank/DDBJ databases">
        <title>Comparative genomics of anhydrobiosis in the tardigrade Hypsibius dujardini.</title>
        <authorList>
            <person name="Yoshida Y."/>
            <person name="Koutsovoulos G."/>
            <person name="Laetsch D."/>
            <person name="Stevens L."/>
            <person name="Kumar S."/>
            <person name="Horikawa D."/>
            <person name="Ishino K."/>
            <person name="Komine S."/>
            <person name="Tomita M."/>
            <person name="Blaxter M."/>
            <person name="Arakawa K."/>
        </authorList>
    </citation>
    <scope>NUCLEOTIDE SEQUENCE [LARGE SCALE GENOMIC DNA]</scope>
    <source>
        <strain evidence="3">Z151</strain>
    </source>
</reference>
<proteinExistence type="predicted"/>
<gene>
    <name evidence="2" type="ORF">BV898_12299</name>
</gene>
<comment type="caution">
    <text evidence="2">The sequence shown here is derived from an EMBL/GenBank/DDBJ whole genome shotgun (WGS) entry which is preliminary data.</text>
</comment>
<feature type="chain" id="PRO_5013048649" evidence="1">
    <location>
        <begin position="26"/>
        <end position="217"/>
    </location>
</feature>
<sequence>MLNSTSSSSTFVLGVLSVLIGFCTGGVLSGPGVPFLPRRVAENDTNTLAIYYRIEAELVNLENNGGIRSTGAPCDSSGSGPCDPILYAYIDVQQPNSPFPGALTTALFPKVFAANAINSPRIGAIVSATVCNQKVAKGTLRVRIMDRNKIMANSLINDYDCYIEGRSGVTPNEAEWTRPTNCVGHYIPGKTKLVFRSRIYHIKPDQCSGILSRPAKN</sequence>
<protein>
    <submittedName>
        <fullName evidence="2">Uncharacterized protein</fullName>
    </submittedName>
</protein>
<dbReference type="OrthoDB" id="10060114at2759"/>
<evidence type="ECO:0000313" key="3">
    <source>
        <dbReference type="Proteomes" id="UP000192578"/>
    </source>
</evidence>
<organism evidence="2 3">
    <name type="scientific">Hypsibius exemplaris</name>
    <name type="common">Freshwater tardigrade</name>
    <dbReference type="NCBI Taxonomy" id="2072580"/>
    <lineage>
        <taxon>Eukaryota</taxon>
        <taxon>Metazoa</taxon>
        <taxon>Ecdysozoa</taxon>
        <taxon>Tardigrada</taxon>
        <taxon>Eutardigrada</taxon>
        <taxon>Parachela</taxon>
        <taxon>Hypsibioidea</taxon>
        <taxon>Hypsibiidae</taxon>
        <taxon>Hypsibius</taxon>
    </lineage>
</organism>
<dbReference type="AlphaFoldDB" id="A0A1W0WE46"/>
<keyword evidence="3" id="KW-1185">Reference proteome</keyword>
<keyword evidence="1" id="KW-0732">Signal</keyword>
<accession>A0A1W0WE46</accession>
<evidence type="ECO:0000256" key="1">
    <source>
        <dbReference type="SAM" id="SignalP"/>
    </source>
</evidence>
<dbReference type="Proteomes" id="UP000192578">
    <property type="component" value="Unassembled WGS sequence"/>
</dbReference>
<dbReference type="EMBL" id="MTYJ01000123">
    <property type="protein sequence ID" value="OQV13447.1"/>
    <property type="molecule type" value="Genomic_DNA"/>
</dbReference>
<feature type="signal peptide" evidence="1">
    <location>
        <begin position="1"/>
        <end position="25"/>
    </location>
</feature>
<evidence type="ECO:0000313" key="2">
    <source>
        <dbReference type="EMBL" id="OQV13447.1"/>
    </source>
</evidence>